<evidence type="ECO:0000256" key="5">
    <source>
        <dbReference type="ARBA" id="ARBA00023125"/>
    </source>
</evidence>
<evidence type="ECO:0000256" key="3">
    <source>
        <dbReference type="ARBA" id="ARBA00022705"/>
    </source>
</evidence>
<keyword evidence="2 6" id="KW-0548">Nucleotidyltransferase</keyword>
<dbReference type="GO" id="GO:0008310">
    <property type="term" value="F:single-stranded DNA 3'-5' DNA exonuclease activity"/>
    <property type="evidence" value="ECO:0007669"/>
    <property type="project" value="TreeGrafter"/>
</dbReference>
<feature type="non-terminal residue" evidence="9">
    <location>
        <position position="1"/>
    </location>
</feature>
<evidence type="ECO:0000256" key="2">
    <source>
        <dbReference type="ARBA" id="ARBA00022695"/>
    </source>
</evidence>
<dbReference type="Pfam" id="PF22912">
    <property type="entry name" value="zf-DPOE"/>
    <property type="match status" value="1"/>
</dbReference>
<evidence type="ECO:0000259" key="8">
    <source>
        <dbReference type="Pfam" id="PF22912"/>
    </source>
</evidence>
<keyword evidence="1 6" id="KW-0808">Transferase</keyword>
<dbReference type="GO" id="GO:0006272">
    <property type="term" value="P:leading strand elongation"/>
    <property type="evidence" value="ECO:0007669"/>
    <property type="project" value="TreeGrafter"/>
</dbReference>
<dbReference type="Pfam" id="PF23250">
    <property type="entry name" value="zf_DPOE_2"/>
    <property type="match status" value="1"/>
</dbReference>
<dbReference type="GO" id="GO:0003677">
    <property type="term" value="F:DNA binding"/>
    <property type="evidence" value="ECO:0007669"/>
    <property type="project" value="UniProtKB-KW"/>
</dbReference>
<dbReference type="PANTHER" id="PTHR10670">
    <property type="entry name" value="DNA POLYMERASE EPSILON CATALYTIC SUBUNIT A"/>
    <property type="match status" value="1"/>
</dbReference>
<dbReference type="PANTHER" id="PTHR10670:SF0">
    <property type="entry name" value="DNA POLYMERASE EPSILON CATALYTIC SUBUNIT A"/>
    <property type="match status" value="1"/>
</dbReference>
<protein>
    <recommendedName>
        <fullName evidence="6">DNA polymerase epsilon catalytic subunit</fullName>
        <ecNumber evidence="6">2.7.7.7</ecNumber>
    </recommendedName>
</protein>
<dbReference type="GO" id="GO:0006287">
    <property type="term" value="P:base-excision repair, gap-filling"/>
    <property type="evidence" value="ECO:0007669"/>
    <property type="project" value="TreeGrafter"/>
</dbReference>
<feature type="region of interest" description="Disordered" evidence="7">
    <location>
        <begin position="37"/>
        <end position="61"/>
    </location>
</feature>
<keyword evidence="6" id="KW-0408">Iron</keyword>
<organism evidence="9 10">
    <name type="scientific">Astrephomene gubernaculifera</name>
    <dbReference type="NCBI Taxonomy" id="47775"/>
    <lineage>
        <taxon>Eukaryota</taxon>
        <taxon>Viridiplantae</taxon>
        <taxon>Chlorophyta</taxon>
        <taxon>core chlorophytes</taxon>
        <taxon>Chlorophyceae</taxon>
        <taxon>CS clade</taxon>
        <taxon>Chlamydomonadales</taxon>
        <taxon>Astrephomenaceae</taxon>
        <taxon>Astrephomene</taxon>
    </lineage>
</organism>
<dbReference type="EC" id="2.7.7.7" evidence="6"/>
<keyword evidence="4 6" id="KW-0239">DNA-directed DNA polymerase</keyword>
<gene>
    <name evidence="9" type="ORF">Agub_g1702</name>
</gene>
<comment type="function">
    <text evidence="6">DNA polymerase II participates in chromosomal DNA replication.</text>
</comment>
<keyword evidence="10" id="KW-1185">Reference proteome</keyword>
<comment type="caution">
    <text evidence="9">The sequence shown here is derived from an EMBL/GenBank/DDBJ whole genome shotgun (WGS) entry which is preliminary data.</text>
</comment>
<sequence>LKEHLPPAVQQDLVLLLTEFIYLPWREARRAAAGGGAAAAGSSSQGAPSSSQGGGSTQAAAASGRAEEVQLSFLQTLVGEVFTERLLTRVGAWRGVTPGCAPEWSFPQLAGSYLTEEEHGHPALAFVRVATHLLSLDSRVAEAVGLLRRQLLKLLHVKEFGTEAEFRELCQPFVMQDVICGYCNDCRDLDLCRDEALAQHDWRCRSCRQPLDTASLERRLVAALRAEAAAYQTQDLACVKCKQVAVGHLRALCGLCGGGLTNTRKPETACRRLLVYRNLARFHGFRVLAELAGWLLG</sequence>
<dbReference type="InterPro" id="IPR029703">
    <property type="entry name" value="POL2"/>
</dbReference>
<keyword evidence="6" id="KW-0862">Zinc</keyword>
<feature type="domain" description="DNA polymerase-epsilon zinc finger" evidence="8">
    <location>
        <begin position="232"/>
        <end position="290"/>
    </location>
</feature>
<name>A0AAD3DFX6_9CHLO</name>
<dbReference type="InterPro" id="IPR038256">
    <property type="entry name" value="Pol_alpha_znc_sf"/>
</dbReference>
<feature type="compositionally biased region" description="Low complexity" evidence="7">
    <location>
        <begin position="39"/>
        <end position="61"/>
    </location>
</feature>
<dbReference type="AlphaFoldDB" id="A0AAD3DFX6"/>
<feature type="non-terminal residue" evidence="9">
    <location>
        <position position="297"/>
    </location>
</feature>
<keyword evidence="3 6" id="KW-0235">DNA replication</keyword>
<keyword evidence="6" id="KW-0411">Iron-sulfur</keyword>
<dbReference type="Proteomes" id="UP001054857">
    <property type="component" value="Unassembled WGS sequence"/>
</dbReference>
<dbReference type="GO" id="GO:0045004">
    <property type="term" value="P:DNA replication proofreading"/>
    <property type="evidence" value="ECO:0007669"/>
    <property type="project" value="TreeGrafter"/>
</dbReference>
<keyword evidence="6" id="KW-0479">Metal-binding</keyword>
<keyword evidence="6" id="KW-0004">4Fe-4S</keyword>
<evidence type="ECO:0000256" key="6">
    <source>
        <dbReference type="RuleBase" id="RU365029"/>
    </source>
</evidence>
<comment type="cofactor">
    <cofactor evidence="6">
        <name>[4Fe-4S] cluster</name>
        <dbReference type="ChEBI" id="CHEBI:49883"/>
    </cofactor>
</comment>
<evidence type="ECO:0000256" key="1">
    <source>
        <dbReference type="ARBA" id="ARBA00022679"/>
    </source>
</evidence>
<dbReference type="GO" id="GO:0008622">
    <property type="term" value="C:epsilon DNA polymerase complex"/>
    <property type="evidence" value="ECO:0007669"/>
    <property type="project" value="InterPro"/>
</dbReference>
<dbReference type="Gene3D" id="1.10.3200.20">
    <property type="entry name" value="DNA Polymerase alpha, zinc finger"/>
    <property type="match status" value="1"/>
</dbReference>
<dbReference type="GO" id="GO:0000278">
    <property type="term" value="P:mitotic cell cycle"/>
    <property type="evidence" value="ECO:0007669"/>
    <property type="project" value="TreeGrafter"/>
</dbReference>
<dbReference type="GO" id="GO:0008270">
    <property type="term" value="F:zinc ion binding"/>
    <property type="evidence" value="ECO:0007669"/>
    <property type="project" value="UniProtKB-KW"/>
</dbReference>
<keyword evidence="6" id="KW-0863">Zinc-finger</keyword>
<dbReference type="GO" id="GO:0051539">
    <property type="term" value="F:4 iron, 4 sulfur cluster binding"/>
    <property type="evidence" value="ECO:0007669"/>
    <property type="project" value="UniProtKB-KW"/>
</dbReference>
<dbReference type="GO" id="GO:0006297">
    <property type="term" value="P:nucleotide-excision repair, DNA gap filling"/>
    <property type="evidence" value="ECO:0007669"/>
    <property type="project" value="TreeGrafter"/>
</dbReference>
<proteinExistence type="inferred from homology"/>
<evidence type="ECO:0000313" key="9">
    <source>
        <dbReference type="EMBL" id="GFR41065.1"/>
    </source>
</evidence>
<evidence type="ECO:0000256" key="4">
    <source>
        <dbReference type="ARBA" id="ARBA00022932"/>
    </source>
</evidence>
<dbReference type="InterPro" id="IPR054475">
    <property type="entry name" value="Znf-DPOE"/>
</dbReference>
<keyword evidence="5 6" id="KW-0238">DNA-binding</keyword>
<dbReference type="GO" id="GO:0003887">
    <property type="term" value="F:DNA-directed DNA polymerase activity"/>
    <property type="evidence" value="ECO:0007669"/>
    <property type="project" value="UniProtKB-KW"/>
</dbReference>
<reference evidence="9 10" key="1">
    <citation type="journal article" date="2021" name="Sci. Rep.">
        <title>Genome sequencing of the multicellular alga Astrephomene provides insights into convergent evolution of germ-soma differentiation.</title>
        <authorList>
            <person name="Yamashita S."/>
            <person name="Yamamoto K."/>
            <person name="Matsuzaki R."/>
            <person name="Suzuki S."/>
            <person name="Yamaguchi H."/>
            <person name="Hirooka S."/>
            <person name="Minakuchi Y."/>
            <person name="Miyagishima S."/>
            <person name="Kawachi M."/>
            <person name="Toyoda A."/>
            <person name="Nozaki H."/>
        </authorList>
    </citation>
    <scope>NUCLEOTIDE SEQUENCE [LARGE SCALE GENOMIC DNA]</scope>
    <source>
        <strain evidence="9 10">NIES-4017</strain>
    </source>
</reference>
<keyword evidence="6" id="KW-0539">Nucleus</keyword>
<comment type="catalytic activity">
    <reaction evidence="6">
        <text>DNA(n) + a 2'-deoxyribonucleoside 5'-triphosphate = DNA(n+1) + diphosphate</text>
        <dbReference type="Rhea" id="RHEA:22508"/>
        <dbReference type="Rhea" id="RHEA-COMP:17339"/>
        <dbReference type="Rhea" id="RHEA-COMP:17340"/>
        <dbReference type="ChEBI" id="CHEBI:33019"/>
        <dbReference type="ChEBI" id="CHEBI:61560"/>
        <dbReference type="ChEBI" id="CHEBI:173112"/>
        <dbReference type="EC" id="2.7.7.7"/>
    </reaction>
</comment>
<accession>A0AAD3DFX6</accession>
<comment type="subcellular location">
    <subcellularLocation>
        <location evidence="6">Nucleus</location>
    </subcellularLocation>
</comment>
<evidence type="ECO:0000313" key="10">
    <source>
        <dbReference type="Proteomes" id="UP001054857"/>
    </source>
</evidence>
<comment type="similarity">
    <text evidence="6">Belongs to the DNA polymerase type-B family.</text>
</comment>
<dbReference type="EMBL" id="BMAR01000001">
    <property type="protein sequence ID" value="GFR41065.1"/>
    <property type="molecule type" value="Genomic_DNA"/>
</dbReference>
<evidence type="ECO:0000256" key="7">
    <source>
        <dbReference type="SAM" id="MobiDB-lite"/>
    </source>
</evidence>